<dbReference type="AlphaFoldDB" id="A0A6P9ETJ4"/>
<protein>
    <submittedName>
        <fullName evidence="2">Uncharacterized protein LOC118349565 isoform X1</fullName>
    </submittedName>
</protein>
<dbReference type="InParanoid" id="A0A6P9ETJ4"/>
<evidence type="ECO:0000313" key="1">
    <source>
        <dbReference type="Proteomes" id="UP000235220"/>
    </source>
</evidence>
<organism evidence="1 2">
    <name type="scientific">Juglans regia</name>
    <name type="common">English walnut</name>
    <dbReference type="NCBI Taxonomy" id="51240"/>
    <lineage>
        <taxon>Eukaryota</taxon>
        <taxon>Viridiplantae</taxon>
        <taxon>Streptophyta</taxon>
        <taxon>Embryophyta</taxon>
        <taxon>Tracheophyta</taxon>
        <taxon>Spermatophyta</taxon>
        <taxon>Magnoliopsida</taxon>
        <taxon>eudicotyledons</taxon>
        <taxon>Gunneridae</taxon>
        <taxon>Pentapetalae</taxon>
        <taxon>rosids</taxon>
        <taxon>fabids</taxon>
        <taxon>Fagales</taxon>
        <taxon>Juglandaceae</taxon>
        <taxon>Juglans</taxon>
    </lineage>
</organism>
<name>A0A6P9ETJ4_JUGRE</name>
<gene>
    <name evidence="2" type="primary">LOC118349565</name>
</gene>
<dbReference type="RefSeq" id="XP_035550521.1">
    <property type="nucleotide sequence ID" value="XM_035694628.1"/>
</dbReference>
<reference evidence="2" key="1">
    <citation type="submission" date="2025-08" db="UniProtKB">
        <authorList>
            <consortium name="RefSeq"/>
        </authorList>
    </citation>
    <scope>IDENTIFICATION</scope>
    <source>
        <tissue evidence="2">Leaves</tissue>
    </source>
</reference>
<dbReference type="Proteomes" id="UP000235220">
    <property type="component" value="Chromosome 10"/>
</dbReference>
<dbReference type="KEGG" id="jre:118349565"/>
<accession>A0A6P9ETJ4</accession>
<evidence type="ECO:0000313" key="2">
    <source>
        <dbReference type="RefSeq" id="XP_035550521.1"/>
    </source>
</evidence>
<dbReference type="GeneID" id="118349565"/>
<keyword evidence="1" id="KW-1185">Reference proteome</keyword>
<sequence length="116" mass="13740">MVMFGSIHGNGFHIIRVWNSLNRLVLHIIYNAAQELSRGFFMFVRMMLLCVVQEMWIKKMEEMRAKGSLEEFQQAQVHPASVVEGNAVVRREARWKAPRESFVKPKWDAWSVDRRY</sequence>
<proteinExistence type="predicted"/>